<dbReference type="InterPro" id="IPR014016">
    <property type="entry name" value="UvrD-like_ATP-bd"/>
</dbReference>
<dbReference type="InterPro" id="IPR039904">
    <property type="entry name" value="TRANK1"/>
</dbReference>
<proteinExistence type="predicted"/>
<evidence type="ECO:0000256" key="5">
    <source>
        <dbReference type="PROSITE-ProRule" id="PRU00560"/>
    </source>
</evidence>
<evidence type="ECO:0000256" key="2">
    <source>
        <dbReference type="ARBA" id="ARBA00022801"/>
    </source>
</evidence>
<keyword evidence="4 5" id="KW-0067">ATP-binding</keyword>
<dbReference type="InterPro" id="IPR011990">
    <property type="entry name" value="TPR-like_helical_dom_sf"/>
</dbReference>
<evidence type="ECO:0000313" key="8">
    <source>
        <dbReference type="EMBL" id="KLO20395.1"/>
    </source>
</evidence>
<dbReference type="InterPro" id="IPR014017">
    <property type="entry name" value="DNA_helicase_UvrD-like_C"/>
</dbReference>
<dbReference type="InterPro" id="IPR027417">
    <property type="entry name" value="P-loop_NTPase"/>
</dbReference>
<dbReference type="Pfam" id="PF13361">
    <property type="entry name" value="UvrD_C"/>
    <property type="match status" value="1"/>
</dbReference>
<keyword evidence="9" id="KW-1185">Reference proteome</keyword>
<organism evidence="8 9">
    <name type="scientific">Schizopora paradoxa</name>
    <dbReference type="NCBI Taxonomy" id="27342"/>
    <lineage>
        <taxon>Eukaryota</taxon>
        <taxon>Fungi</taxon>
        <taxon>Dikarya</taxon>
        <taxon>Basidiomycota</taxon>
        <taxon>Agaricomycotina</taxon>
        <taxon>Agaricomycetes</taxon>
        <taxon>Hymenochaetales</taxon>
        <taxon>Schizoporaceae</taxon>
        <taxon>Schizopora</taxon>
    </lineage>
</organism>
<protein>
    <recommendedName>
        <fullName evidence="7">UvrD-like helicase ATP-binding domain-containing protein</fullName>
    </recommendedName>
</protein>
<dbReference type="Proteomes" id="UP000053477">
    <property type="component" value="Unassembled WGS sequence"/>
</dbReference>
<dbReference type="STRING" id="27342.A0A0H2S820"/>
<evidence type="ECO:0000313" key="9">
    <source>
        <dbReference type="Proteomes" id="UP000053477"/>
    </source>
</evidence>
<evidence type="ECO:0000259" key="7">
    <source>
        <dbReference type="PROSITE" id="PS51198"/>
    </source>
</evidence>
<dbReference type="GO" id="GO:0004386">
    <property type="term" value="F:helicase activity"/>
    <property type="evidence" value="ECO:0007669"/>
    <property type="project" value="UniProtKB-UniRule"/>
</dbReference>
<evidence type="ECO:0000256" key="1">
    <source>
        <dbReference type="ARBA" id="ARBA00022741"/>
    </source>
</evidence>
<keyword evidence="1 5" id="KW-0547">Nucleotide-binding</keyword>
<feature type="region of interest" description="Disordered" evidence="6">
    <location>
        <begin position="1964"/>
        <end position="2016"/>
    </location>
</feature>
<dbReference type="GO" id="GO:0005524">
    <property type="term" value="F:ATP binding"/>
    <property type="evidence" value="ECO:0007669"/>
    <property type="project" value="UniProtKB-UniRule"/>
</dbReference>
<dbReference type="GO" id="GO:0016787">
    <property type="term" value="F:hydrolase activity"/>
    <property type="evidence" value="ECO:0007669"/>
    <property type="project" value="UniProtKB-UniRule"/>
</dbReference>
<dbReference type="SUPFAM" id="SSF48452">
    <property type="entry name" value="TPR-like"/>
    <property type="match status" value="1"/>
</dbReference>
<dbReference type="EMBL" id="KQ085882">
    <property type="protein sequence ID" value="KLO20395.1"/>
    <property type="molecule type" value="Genomic_DNA"/>
</dbReference>
<feature type="region of interest" description="Disordered" evidence="6">
    <location>
        <begin position="2204"/>
        <end position="2224"/>
    </location>
</feature>
<dbReference type="PANTHER" id="PTHR21529">
    <property type="entry name" value="MAMMARY TURMOR VIRUS RECEPTOR HOMOLOG 1, 2 MTVR1, 2"/>
    <property type="match status" value="1"/>
</dbReference>
<feature type="domain" description="UvrD-like helicase ATP-binding" evidence="7">
    <location>
        <begin position="500"/>
        <end position="906"/>
    </location>
</feature>
<dbReference type="Pfam" id="PF00580">
    <property type="entry name" value="UvrD-helicase"/>
    <property type="match status" value="1"/>
</dbReference>
<feature type="compositionally biased region" description="Acidic residues" evidence="6">
    <location>
        <begin position="1984"/>
        <end position="1995"/>
    </location>
</feature>
<dbReference type="InParanoid" id="A0A0H2S820"/>
<keyword evidence="3 5" id="KW-0347">Helicase</keyword>
<dbReference type="OrthoDB" id="3156807at2759"/>
<evidence type="ECO:0000256" key="3">
    <source>
        <dbReference type="ARBA" id="ARBA00022806"/>
    </source>
</evidence>
<dbReference type="Gene3D" id="1.25.40.10">
    <property type="entry name" value="Tetratricopeptide repeat domain"/>
    <property type="match status" value="1"/>
</dbReference>
<dbReference type="Gene3D" id="3.40.50.300">
    <property type="entry name" value="P-loop containing nucleotide triphosphate hydrolases"/>
    <property type="match status" value="2"/>
</dbReference>
<evidence type="ECO:0000256" key="6">
    <source>
        <dbReference type="SAM" id="MobiDB-lite"/>
    </source>
</evidence>
<keyword evidence="2 5" id="KW-0378">Hydrolase</keyword>
<name>A0A0H2S820_9AGAM</name>
<dbReference type="PANTHER" id="PTHR21529:SF4">
    <property type="entry name" value="TPR AND ANKYRIN REPEAT-CONTAINING PROTEIN 1"/>
    <property type="match status" value="1"/>
</dbReference>
<dbReference type="PROSITE" id="PS50096">
    <property type="entry name" value="IQ"/>
    <property type="match status" value="1"/>
</dbReference>
<evidence type="ECO:0000256" key="4">
    <source>
        <dbReference type="ARBA" id="ARBA00022840"/>
    </source>
</evidence>
<accession>A0A0H2S820</accession>
<reference evidence="8 9" key="1">
    <citation type="submission" date="2015-04" db="EMBL/GenBank/DDBJ databases">
        <title>Complete genome sequence of Schizopora paradoxa KUC8140, a cosmopolitan wood degrader in East Asia.</title>
        <authorList>
            <consortium name="DOE Joint Genome Institute"/>
            <person name="Min B."/>
            <person name="Park H."/>
            <person name="Jang Y."/>
            <person name="Kim J.-J."/>
            <person name="Kim K.H."/>
            <person name="Pangilinan J."/>
            <person name="Lipzen A."/>
            <person name="Riley R."/>
            <person name="Grigoriev I.V."/>
            <person name="Spatafora J.W."/>
            <person name="Choi I.-G."/>
        </authorList>
    </citation>
    <scope>NUCLEOTIDE SEQUENCE [LARGE SCALE GENOMIC DNA]</scope>
    <source>
        <strain evidence="8 9">KUC8140</strain>
    </source>
</reference>
<feature type="binding site" evidence="5">
    <location>
        <begin position="521"/>
        <end position="528"/>
    </location>
    <ligand>
        <name>ATP</name>
        <dbReference type="ChEBI" id="CHEBI:30616"/>
    </ligand>
</feature>
<sequence>MEDEGVDDSPTSPTMPSIYKADAISLDIRLFEPSALSVDGLAKAQIRLKSVLYTYPSVAVETLLSRPNLFEYIFSVLDAPDSLTLTNYLVDSFPSSAKDFHNSLSSKVLHRIAQFIFLLPYDSEDVVKPAYSSQYFAKVQAGIRALEALQTFSFADKAGFKEQEEEEIQFVVNRKKMSQKQRRFRATRKSVSFDATNLKVFDEEVPYSQEEADLLAKKILSELWLIYQSYLANLRSPTLARLISGQYIITKKVNDVEVELVRESEPVPEPEVVTSAVAESQTSSPAFPNVQPLRASLYFDSAQGFGDWRIFISTRAEKHLREHRKNMPTFKIIIKKIKELSRGHFSFDNQKRLSGPDRGIPIFEAKLTGDLRLIYQVDCISDYGSDVERQALKVYGIFTHAQMNQHLWDYLSTHLESKGFEYRRRVTHRKKPEVTGDNVFRPESWPPEKNEADDEHSAIAIRSDANALQDIHQWLVLEKYVALSQTLLTCILADQEVSHVFNVSPYEREIIEHDSSCYVLGRSGTGKTTTMLFKIFGIERAAKAQLRQNVITSAPRQLFVTQSRVLAGRVEDYYKKLSDFLQTAYMSNEELVKRHRSRKIDDDDDGDLVDVDEEEWHEDLPKCFSDLEDRHFPLFLTFDKLCKMLEADLELSFARELYTKEHKRAQKRFKISNVSVDDDLADEGGNEEGAGISSDTALSPTTVAAKDIEITSSLVTYEIFQRDYWPHLPQILTKTLDPALVFSEIMGVIKGSEQSLSTEKGFLSRAEYVELSHRTQSTFATSRVEVYDLFEAYQKRKYLQRDYDAADRTHAIIRELRRSSLSSQKVDFLYVDEAQDNLLIDAHLLRLLCSNSHGLFWAGDTAQTIAIGSAFRFNDLKAFLHRVEEMVEVNPVKPSSFQLTMNYRSHGGIVSCADSVIQLITKFWPYSIDILRPERGAVEGSKPVFFVGWEENTLRYEQFLFGDSGNAVEFGAQQCILVRNDYARDQLRKQVGEIGVILTLYESKGLEFDDVLLFNFFEDSTCDASQWRIVLNAVDPDAIQGQSVPQFNDLRHAGICTELKFLYVAMTRARKNLWIVDKSDKGSAMRTFFDSKNLVELCTPDKTPSLAVSSSPDEWDKMGRSLFVNKQYHQAVHCFDRACLPIEKGIAQAYYLRQQARALDKSTLKRLPIRKEAFINAAEAFIKCAQARYRESYWRNAGECFVEAENPRRAAAAYFEAKLYTDAVKQFKKAGSYDEAVHVVQEKGEFVDKTVAENIIDVSRLHYLKVGELEKVIALFETEDERMEFIEDFGTNTTRAELLEKLGRYEDAAEMNVTEGLIDDAVRLFLLAKTSSASNRAIGCVLDRLWVVFSFGANMCRKEEATSLLELCKKFDGAHLLPLLVDQVSMFSAINNFDPYALVPLAQRFNTQHAHKAATIFCLDQWIQHLQKSDMESSERTSRTLSAFLLFVELTRSHIWNNKDCLEDDSIRKLLGVYRHPERGDLFVLVEDSMLSNFWLKSRRFDTSLQVGVGMDQDSVMQLIRRAVPSYMAEVAQAVNRVCERSRAFITPCLNHAANGSCFLPGCEREHVNPLRIQDDWFMDRLNIHLQMVACLQAVDFALELEDRETLHRKWLERISQLMFPARHTLGNAGIASSRCSQEQFRVLAIVQTWVLERAFSLDPNRAFKYFLDAVSQMLNFSFWFNKVSTNEFIWRVPFLSDAKYRISLGLSEGTFYSPPNLVSVIGLTNMGSILQGVVFLRFMLEPRKRFPMSVFHFTELVELLCGSVAVLNSFQRSGLHGLMLPKSWILVLCQKIDLGMPYVFNYQRDILDVAGRLMAMLLKPDSSSDFSPFESIPFAVKTICVNRLCRSVVLLGYNIPDEVYRYQVVHLLRRMKSLQKHIPQLNKEFFDKTIDWKRLSTSVRKTVAGSYLDEMVQLHRTGERQLASFDGVCQVTIQGPNDVLAALTQGQRASTLSATAAPFVPQSILSKDDGDGGLESALSQEDQLPDDAEEEDVNEAVLPTESNDVGATEAHEMSKEDMAPVVTLQATDEELKAVARIQAAYKSYKSKRQLETKDSAHFKRIRKHFSTCLQSTSNSDAEWPSRYQKMFFLGVFPHIFVCIDQVYEQATAGKKKANRQLNQANDHTTDYDSFLQRIHKFTKIQRGAIEMKKELRPSIVSATLRKESPFDFRKVVEDLHALAQALVGIGRAEEDLKLATKAVSQAARHSAPKPSKPNLNVDDIDNF</sequence>
<dbReference type="PROSITE" id="PS51198">
    <property type="entry name" value="UVRD_HELICASE_ATP_BIND"/>
    <property type="match status" value="1"/>
</dbReference>
<gene>
    <name evidence="8" type="ORF">SCHPADRAFT_897689</name>
</gene>
<dbReference type="SUPFAM" id="SSF52540">
    <property type="entry name" value="P-loop containing nucleoside triphosphate hydrolases"/>
    <property type="match status" value="1"/>
</dbReference>